<dbReference type="GO" id="GO:0006354">
    <property type="term" value="P:DNA-templated transcription elongation"/>
    <property type="evidence" value="ECO:0007669"/>
    <property type="project" value="UniProtKB-UniRule"/>
</dbReference>
<name>K2FX51_9BACT</name>
<evidence type="ECO:0000256" key="5">
    <source>
        <dbReference type="HAMAP-Rule" id="MF_00948"/>
    </source>
</evidence>
<dbReference type="PANTHER" id="PTHR30265">
    <property type="entry name" value="RHO-INTERACTING TRANSCRIPTION TERMINATION FACTOR NUSG"/>
    <property type="match status" value="1"/>
</dbReference>
<protein>
    <recommendedName>
        <fullName evidence="5 6">Transcription termination/antitermination protein NusG</fullName>
    </recommendedName>
</protein>
<dbReference type="InterPro" id="IPR008991">
    <property type="entry name" value="Translation_prot_SH3-like_sf"/>
</dbReference>
<dbReference type="GO" id="GO:0006353">
    <property type="term" value="P:DNA-templated transcription termination"/>
    <property type="evidence" value="ECO:0007669"/>
    <property type="project" value="UniProtKB-UniRule"/>
</dbReference>
<comment type="caution">
    <text evidence="8">The sequence shown here is derived from an EMBL/GenBank/DDBJ whole genome shotgun (WGS) entry which is preliminary data.</text>
</comment>
<gene>
    <name evidence="5" type="primary">nusG</name>
    <name evidence="8" type="ORF">ACD_4C00286G0005</name>
</gene>
<feature type="domain" description="NusG-like N-terminal" evidence="7">
    <location>
        <begin position="9"/>
        <end position="118"/>
    </location>
</feature>
<keyword evidence="2 5" id="KW-0889">Transcription antitermination</keyword>
<comment type="function">
    <text evidence="5 6">Participates in transcription elongation, termination and antitermination.</text>
</comment>
<accession>K2FX51</accession>
<dbReference type="PRINTS" id="PR00338">
    <property type="entry name" value="NUSGTNSCPFCT"/>
</dbReference>
<dbReference type="PANTHER" id="PTHR30265:SF2">
    <property type="entry name" value="TRANSCRIPTION TERMINATION_ANTITERMINATION PROTEIN NUSG"/>
    <property type="match status" value="1"/>
</dbReference>
<dbReference type="GO" id="GO:0005829">
    <property type="term" value="C:cytosol"/>
    <property type="evidence" value="ECO:0007669"/>
    <property type="project" value="TreeGrafter"/>
</dbReference>
<dbReference type="SUPFAM" id="SSF82679">
    <property type="entry name" value="N-utilization substance G protein NusG, N-terminal domain"/>
    <property type="match status" value="1"/>
</dbReference>
<dbReference type="CDD" id="cd09891">
    <property type="entry name" value="NGN_Bact_1"/>
    <property type="match status" value="1"/>
</dbReference>
<evidence type="ECO:0000256" key="4">
    <source>
        <dbReference type="ARBA" id="ARBA00023163"/>
    </source>
</evidence>
<dbReference type="GO" id="GO:0031564">
    <property type="term" value="P:transcription antitermination"/>
    <property type="evidence" value="ECO:0007669"/>
    <property type="project" value="UniProtKB-UniRule"/>
</dbReference>
<organism evidence="8">
    <name type="scientific">uncultured bacterium</name>
    <name type="common">gcode 4</name>
    <dbReference type="NCBI Taxonomy" id="1234023"/>
    <lineage>
        <taxon>Bacteria</taxon>
        <taxon>environmental samples</taxon>
    </lineage>
</organism>
<dbReference type="SUPFAM" id="SSF50104">
    <property type="entry name" value="Translation proteins SH3-like domain"/>
    <property type="match status" value="1"/>
</dbReference>
<dbReference type="CDD" id="cd06091">
    <property type="entry name" value="KOW_NusG"/>
    <property type="match status" value="1"/>
</dbReference>
<dbReference type="InterPro" id="IPR014722">
    <property type="entry name" value="Rib_uL2_dom2"/>
</dbReference>
<evidence type="ECO:0000256" key="3">
    <source>
        <dbReference type="ARBA" id="ARBA00023015"/>
    </source>
</evidence>
<dbReference type="InterPro" id="IPR043425">
    <property type="entry name" value="NusG-like"/>
</dbReference>
<dbReference type="Gene3D" id="3.30.70.940">
    <property type="entry name" value="NusG, N-terminal domain"/>
    <property type="match status" value="1"/>
</dbReference>
<dbReference type="AlphaFoldDB" id="K2FX51"/>
<sequence>MFSNLWSNGAEWYVIRVISWTEENVRQSLLQRREAFWLENYILEIFVPTHDTVSVRAWWVKVRKKKNIFPWYILVKMIVTNESWYIVRNTPNVTWFLWAWTVPVPVRWEELEQLRWVLSEKNEEYKVNFKLWDYVTISSWPFEWSEWKIIEINEEKWLVKINVNLLWRDTPVELDFTNVKAKK</sequence>
<keyword evidence="3 5" id="KW-0805">Transcription regulation</keyword>
<dbReference type="InterPro" id="IPR036735">
    <property type="entry name" value="NGN_dom_sf"/>
</dbReference>
<dbReference type="InterPro" id="IPR001062">
    <property type="entry name" value="Transcrpt_antiterm_NusG"/>
</dbReference>
<dbReference type="InterPro" id="IPR047050">
    <property type="entry name" value="NGN"/>
</dbReference>
<dbReference type="HAMAP" id="MF_00948">
    <property type="entry name" value="NusG"/>
    <property type="match status" value="1"/>
</dbReference>
<dbReference type="Gene3D" id="2.30.30.30">
    <property type="match status" value="1"/>
</dbReference>
<evidence type="ECO:0000256" key="6">
    <source>
        <dbReference type="RuleBase" id="RU000538"/>
    </source>
</evidence>
<keyword evidence="4 5" id="KW-0804">Transcription</keyword>
<dbReference type="SMART" id="SM00738">
    <property type="entry name" value="NGN"/>
    <property type="match status" value="1"/>
</dbReference>
<evidence type="ECO:0000259" key="7">
    <source>
        <dbReference type="SMART" id="SM00738"/>
    </source>
</evidence>
<dbReference type="InterPro" id="IPR006645">
    <property type="entry name" value="NGN-like_dom"/>
</dbReference>
<evidence type="ECO:0000256" key="2">
    <source>
        <dbReference type="ARBA" id="ARBA00022814"/>
    </source>
</evidence>
<comment type="similarity">
    <text evidence="5 6">Belongs to the NusG family.</text>
</comment>
<proteinExistence type="inferred from homology"/>
<evidence type="ECO:0000256" key="1">
    <source>
        <dbReference type="ARBA" id="ARBA00022472"/>
    </source>
</evidence>
<dbReference type="GO" id="GO:0032784">
    <property type="term" value="P:regulation of DNA-templated transcription elongation"/>
    <property type="evidence" value="ECO:0007669"/>
    <property type="project" value="InterPro"/>
</dbReference>
<reference evidence="8" key="1">
    <citation type="journal article" date="2012" name="Science">
        <title>Fermentation, hydrogen, and sulfur metabolism in multiple uncultivated bacterial phyla.</title>
        <authorList>
            <person name="Wrighton K.C."/>
            <person name="Thomas B.C."/>
            <person name="Sharon I."/>
            <person name="Miller C.S."/>
            <person name="Castelle C.J."/>
            <person name="VerBerkmoes N.C."/>
            <person name="Wilkins M.J."/>
            <person name="Hettich R.L."/>
            <person name="Lipton M.S."/>
            <person name="Williams K.H."/>
            <person name="Long P.E."/>
            <person name="Banfield J.F."/>
        </authorList>
    </citation>
    <scope>NUCLEOTIDE SEQUENCE [LARGE SCALE GENOMIC DNA]</scope>
</reference>
<dbReference type="Pfam" id="PF02357">
    <property type="entry name" value="NusG"/>
    <property type="match status" value="1"/>
</dbReference>
<evidence type="ECO:0000313" key="8">
    <source>
        <dbReference type="EMBL" id="EKE26452.1"/>
    </source>
</evidence>
<dbReference type="EMBL" id="AMFJ01000802">
    <property type="protein sequence ID" value="EKE26452.1"/>
    <property type="molecule type" value="Genomic_DNA"/>
</dbReference>
<keyword evidence="1 5" id="KW-0806">Transcription termination</keyword>